<dbReference type="GO" id="GO:0008273">
    <property type="term" value="F:calcium, potassium:sodium antiporter activity"/>
    <property type="evidence" value="ECO:0007669"/>
    <property type="project" value="TreeGrafter"/>
</dbReference>
<evidence type="ECO:0000256" key="4">
    <source>
        <dbReference type="ARBA" id="ARBA00023136"/>
    </source>
</evidence>
<dbReference type="Pfam" id="PF01699">
    <property type="entry name" value="Na_Ca_ex"/>
    <property type="match status" value="2"/>
</dbReference>
<evidence type="ECO:0000313" key="7">
    <source>
        <dbReference type="EMBL" id="PWR04217.1"/>
    </source>
</evidence>
<comment type="caution">
    <text evidence="7">The sequence shown here is derived from an EMBL/GenBank/DDBJ whole genome shotgun (WGS) entry which is preliminary data.</text>
</comment>
<gene>
    <name evidence="7" type="ORF">DKT77_02685</name>
</gene>
<keyword evidence="4 5" id="KW-0472">Membrane</keyword>
<evidence type="ECO:0000259" key="6">
    <source>
        <dbReference type="Pfam" id="PF01699"/>
    </source>
</evidence>
<evidence type="ECO:0000256" key="3">
    <source>
        <dbReference type="ARBA" id="ARBA00022989"/>
    </source>
</evidence>
<dbReference type="NCBIfam" id="TIGR00367">
    <property type="entry name" value="calcium/sodium antiporter"/>
    <property type="match status" value="1"/>
</dbReference>
<dbReference type="InterPro" id="IPR044880">
    <property type="entry name" value="NCX_ion-bd_dom_sf"/>
</dbReference>
<dbReference type="OrthoDB" id="9794225at2"/>
<evidence type="ECO:0000256" key="5">
    <source>
        <dbReference type="SAM" id="Phobius"/>
    </source>
</evidence>
<dbReference type="GO" id="GO:0005886">
    <property type="term" value="C:plasma membrane"/>
    <property type="evidence" value="ECO:0007669"/>
    <property type="project" value="TreeGrafter"/>
</dbReference>
<dbReference type="GO" id="GO:0006874">
    <property type="term" value="P:intracellular calcium ion homeostasis"/>
    <property type="evidence" value="ECO:0007669"/>
    <property type="project" value="TreeGrafter"/>
</dbReference>
<dbReference type="AlphaFoldDB" id="A0A2V2LMD6"/>
<feature type="transmembrane region" description="Helical" evidence="5">
    <location>
        <begin position="211"/>
        <end position="233"/>
    </location>
</feature>
<comment type="subcellular location">
    <subcellularLocation>
        <location evidence="1">Membrane</location>
        <topology evidence="1">Multi-pass membrane protein</topology>
    </subcellularLocation>
</comment>
<dbReference type="RefSeq" id="WP_109810202.1">
    <property type="nucleotide sequence ID" value="NZ_QGKU01000010.1"/>
</dbReference>
<dbReference type="EMBL" id="QGKU01000010">
    <property type="protein sequence ID" value="PWR04217.1"/>
    <property type="molecule type" value="Genomic_DNA"/>
</dbReference>
<reference evidence="7 8" key="1">
    <citation type="submission" date="2018-05" db="EMBL/GenBank/DDBJ databases">
        <title>Rhodobacteraceae gen. nov., sp. nov. isolated from sea water.</title>
        <authorList>
            <person name="Ren Y."/>
        </authorList>
    </citation>
    <scope>NUCLEOTIDE SEQUENCE [LARGE SCALE GENOMIC DNA]</scope>
    <source>
        <strain evidence="7 8">TG-679</strain>
    </source>
</reference>
<feature type="transmembrane region" description="Helical" evidence="5">
    <location>
        <begin position="272"/>
        <end position="291"/>
    </location>
</feature>
<name>A0A2V2LMD6_9RHOB</name>
<feature type="transmembrane region" description="Helical" evidence="5">
    <location>
        <begin position="80"/>
        <end position="100"/>
    </location>
</feature>
<feature type="transmembrane region" description="Helical" evidence="5">
    <location>
        <begin position="180"/>
        <end position="205"/>
    </location>
</feature>
<evidence type="ECO:0000256" key="2">
    <source>
        <dbReference type="ARBA" id="ARBA00022692"/>
    </source>
</evidence>
<proteinExistence type="predicted"/>
<dbReference type="InterPro" id="IPR004837">
    <property type="entry name" value="NaCa_Exmemb"/>
</dbReference>
<keyword evidence="3 5" id="KW-1133">Transmembrane helix</keyword>
<protein>
    <submittedName>
        <fullName evidence="7">Sodium:calcium antiporter</fullName>
    </submittedName>
</protein>
<feature type="domain" description="Sodium/calcium exchanger membrane region" evidence="6">
    <location>
        <begin position="4"/>
        <end position="140"/>
    </location>
</feature>
<dbReference type="Proteomes" id="UP000245680">
    <property type="component" value="Unassembled WGS sequence"/>
</dbReference>
<dbReference type="GO" id="GO:0005262">
    <property type="term" value="F:calcium channel activity"/>
    <property type="evidence" value="ECO:0007669"/>
    <property type="project" value="TreeGrafter"/>
</dbReference>
<keyword evidence="8" id="KW-1185">Reference proteome</keyword>
<feature type="transmembrane region" description="Helical" evidence="5">
    <location>
        <begin position="245"/>
        <end position="266"/>
    </location>
</feature>
<dbReference type="InterPro" id="IPR004481">
    <property type="entry name" value="K/Na/Ca-exchanger"/>
</dbReference>
<sequence length="320" mass="32049">MFDVLFILAGFAGLLLGGNLLVQGAAALAQRLGVPPMVIGLTLVGFGTSTPELVTSVQAAFAGAPGIAVGNVVGSNIANALLILGIAAVILPIAITPAAFRRDGSVLAAVTLAAVALLLWGEIGRVAGAVLLAALVVYALGTLRVERRSASAARALYEAEAAQLPASAPATPAWRDTVGLVGGIVVTILSAGLLVDGAIGLATALSVPEAVIGLTIVAVGTSLPELVTSAVAARRGQSDIALGNVIGSNIFNILGILGVTALLRPMEVPTRIAAVDGWAMLAATAAILLVARTGWRIGRREGAVLLTLYGAYLAVQVVNL</sequence>
<dbReference type="PANTHER" id="PTHR10846:SF8">
    <property type="entry name" value="INNER MEMBRANE PROTEIN YRBG"/>
    <property type="match status" value="1"/>
</dbReference>
<dbReference type="PANTHER" id="PTHR10846">
    <property type="entry name" value="SODIUM/POTASSIUM/CALCIUM EXCHANGER"/>
    <property type="match status" value="1"/>
</dbReference>
<accession>A0A2V2LMD6</accession>
<organism evidence="7 8">
    <name type="scientific">Meridianimarinicoccus roseus</name>
    <dbReference type="NCBI Taxonomy" id="2072018"/>
    <lineage>
        <taxon>Bacteria</taxon>
        <taxon>Pseudomonadati</taxon>
        <taxon>Pseudomonadota</taxon>
        <taxon>Alphaproteobacteria</taxon>
        <taxon>Rhodobacterales</taxon>
        <taxon>Paracoccaceae</taxon>
        <taxon>Meridianimarinicoccus</taxon>
    </lineage>
</organism>
<feature type="domain" description="Sodium/calcium exchanger membrane region" evidence="6">
    <location>
        <begin position="177"/>
        <end position="317"/>
    </location>
</feature>
<keyword evidence="2 5" id="KW-0812">Transmembrane</keyword>
<evidence type="ECO:0000256" key="1">
    <source>
        <dbReference type="ARBA" id="ARBA00004141"/>
    </source>
</evidence>
<feature type="transmembrane region" description="Helical" evidence="5">
    <location>
        <begin position="106"/>
        <end position="139"/>
    </location>
</feature>
<evidence type="ECO:0000313" key="8">
    <source>
        <dbReference type="Proteomes" id="UP000245680"/>
    </source>
</evidence>
<dbReference type="Gene3D" id="1.20.1420.30">
    <property type="entry name" value="NCX, central ion-binding region"/>
    <property type="match status" value="1"/>
</dbReference>